<proteinExistence type="predicted"/>
<dbReference type="AlphaFoldDB" id="A0A1E3WI57"/>
<dbReference type="EMBL" id="MDCJ01000007">
    <property type="protein sequence ID" value="ODS05499.1"/>
    <property type="molecule type" value="Genomic_DNA"/>
</dbReference>
<organism evidence="1 2">
    <name type="scientific">Vibrio scophthalmi</name>
    <dbReference type="NCBI Taxonomy" id="45658"/>
    <lineage>
        <taxon>Bacteria</taxon>
        <taxon>Pseudomonadati</taxon>
        <taxon>Pseudomonadota</taxon>
        <taxon>Gammaproteobacteria</taxon>
        <taxon>Vibrionales</taxon>
        <taxon>Vibrionaceae</taxon>
        <taxon>Vibrio</taxon>
    </lineage>
</organism>
<protein>
    <submittedName>
        <fullName evidence="1">Uncharacterized protein</fullName>
    </submittedName>
</protein>
<accession>A0A1E3WI57</accession>
<sequence>MQTYLWIFIERAKDKTTPIEPLILILMKLFVAELTLPGVMNAEVLPRFLKQVRLTAKVVLEYVAYDTRNYHRAIAVKKVTPLIPPTRR</sequence>
<gene>
    <name evidence="1" type="ORF">VSF3289_04640</name>
</gene>
<comment type="caution">
    <text evidence="1">The sequence shown here is derived from an EMBL/GenBank/DDBJ whole genome shotgun (WGS) entry which is preliminary data.</text>
</comment>
<name>A0A1E3WI57_9VIBR</name>
<dbReference type="Proteomes" id="UP000095131">
    <property type="component" value="Unassembled WGS sequence"/>
</dbReference>
<evidence type="ECO:0000313" key="2">
    <source>
        <dbReference type="Proteomes" id="UP000095131"/>
    </source>
</evidence>
<evidence type="ECO:0000313" key="1">
    <source>
        <dbReference type="EMBL" id="ODS05499.1"/>
    </source>
</evidence>
<reference evidence="1 2" key="1">
    <citation type="submission" date="2016-08" db="EMBL/GenBank/DDBJ databases">
        <title>Genome sequencing of Vibrio scophthalmi strain FP3289, an isolated from Paralichthys olivaceus.</title>
        <authorList>
            <person name="Han H.-J."/>
        </authorList>
    </citation>
    <scope>NUCLEOTIDE SEQUENCE [LARGE SCALE GENOMIC DNA]</scope>
    <source>
        <strain evidence="1 2">FP3289</strain>
    </source>
</reference>